<dbReference type="InterPro" id="IPR012349">
    <property type="entry name" value="Split_barrel_FMN-bd"/>
</dbReference>
<dbReference type="AlphaFoldDB" id="A0A364JTV3"/>
<evidence type="ECO:0000259" key="1">
    <source>
        <dbReference type="SMART" id="SM00903"/>
    </source>
</evidence>
<gene>
    <name evidence="2" type="ORF">C7374_10914</name>
</gene>
<dbReference type="GO" id="GO:0016646">
    <property type="term" value="F:oxidoreductase activity, acting on the CH-NH group of donors, NAD or NADP as acceptor"/>
    <property type="evidence" value="ECO:0007669"/>
    <property type="project" value="UniProtKB-ARBA"/>
</dbReference>
<dbReference type="PANTHER" id="PTHR43812">
    <property type="entry name" value="BLR2425 PROTEIN"/>
    <property type="match status" value="1"/>
</dbReference>
<dbReference type="PANTHER" id="PTHR43812:SF2">
    <property type="entry name" value="FLAVIN REDUCTASE LIKE DOMAIN-CONTAINING PROTEIN"/>
    <property type="match status" value="1"/>
</dbReference>
<reference evidence="2 3" key="1">
    <citation type="submission" date="2018-06" db="EMBL/GenBank/DDBJ databases">
        <title>Genomic Encyclopedia of Type Strains, Phase IV (KMG-IV): sequencing the most valuable type-strain genomes for metagenomic binning, comparative biology and taxonomic classification.</title>
        <authorList>
            <person name="Goeker M."/>
        </authorList>
    </citation>
    <scope>NUCLEOTIDE SEQUENCE [LARGE SCALE GENOMIC DNA]</scope>
    <source>
        <strain evidence="2 3">DSM 26720</strain>
    </source>
</reference>
<organism evidence="2 3">
    <name type="scientific">Falsochrobactrum ovis</name>
    <dbReference type="NCBI Taxonomy" id="1293442"/>
    <lineage>
        <taxon>Bacteria</taxon>
        <taxon>Pseudomonadati</taxon>
        <taxon>Pseudomonadota</taxon>
        <taxon>Alphaproteobacteria</taxon>
        <taxon>Hyphomicrobiales</taxon>
        <taxon>Brucellaceae</taxon>
        <taxon>Falsochrobactrum</taxon>
    </lineage>
</organism>
<dbReference type="Pfam" id="PF01613">
    <property type="entry name" value="Flavin_Reduct"/>
    <property type="match status" value="1"/>
</dbReference>
<sequence>MIFYEIGNGHGLPHNPLKAIIAPRPIGWIGTRSRNGCVNLAPYSFFNMIADTPPLVMFSSSGKKDSVSFIEETGVFTVSAVGDRLKQQMNISSIDAPRGTSEFEYSGLATAPGQLVEAPFVKEAYAALECEAVEIKQLRDRSGNLSENYMVIGEVVAVHLDENVLTNGLVDIKKARPVSRLGYMDYATTEEVYQMFRPKWPKDL</sequence>
<dbReference type="InterPro" id="IPR002563">
    <property type="entry name" value="Flavin_Rdtase-like_dom"/>
</dbReference>
<keyword evidence="3" id="KW-1185">Reference proteome</keyword>
<dbReference type="Proteomes" id="UP000249453">
    <property type="component" value="Unassembled WGS sequence"/>
</dbReference>
<dbReference type="GO" id="GO:0010181">
    <property type="term" value="F:FMN binding"/>
    <property type="evidence" value="ECO:0007669"/>
    <property type="project" value="InterPro"/>
</dbReference>
<dbReference type="SUPFAM" id="SSF50475">
    <property type="entry name" value="FMN-binding split barrel"/>
    <property type="match status" value="1"/>
</dbReference>
<dbReference type="EMBL" id="QLMK01000009">
    <property type="protein sequence ID" value="RAK27540.1"/>
    <property type="molecule type" value="Genomic_DNA"/>
</dbReference>
<dbReference type="Gene3D" id="2.30.110.10">
    <property type="entry name" value="Electron Transport, Fmn-binding Protein, Chain A"/>
    <property type="match status" value="1"/>
</dbReference>
<accession>A0A364JTV3</accession>
<evidence type="ECO:0000313" key="2">
    <source>
        <dbReference type="EMBL" id="RAK27540.1"/>
    </source>
</evidence>
<evidence type="ECO:0000313" key="3">
    <source>
        <dbReference type="Proteomes" id="UP000249453"/>
    </source>
</evidence>
<dbReference type="SMART" id="SM00903">
    <property type="entry name" value="Flavin_Reduct"/>
    <property type="match status" value="1"/>
</dbReference>
<feature type="domain" description="Flavin reductase like" evidence="1">
    <location>
        <begin position="19"/>
        <end position="171"/>
    </location>
</feature>
<protein>
    <submittedName>
        <fullName evidence="2">Flavin reductase (DIM6/NTAB) family NADH-FMN oxidoreductase RutF</fullName>
    </submittedName>
</protein>
<proteinExistence type="predicted"/>
<comment type="caution">
    <text evidence="2">The sequence shown here is derived from an EMBL/GenBank/DDBJ whole genome shotgun (WGS) entry which is preliminary data.</text>
</comment>
<name>A0A364JTV3_9HYPH</name>